<protein>
    <submittedName>
        <fullName evidence="1">Uncharacterized protein</fullName>
    </submittedName>
</protein>
<proteinExistence type="predicted"/>
<reference evidence="1" key="1">
    <citation type="submission" date="2020-05" db="EMBL/GenBank/DDBJ databases">
        <authorList>
            <person name="Chiriac C."/>
            <person name="Salcher M."/>
            <person name="Ghai R."/>
            <person name="Kavagutti S V."/>
        </authorList>
    </citation>
    <scope>NUCLEOTIDE SEQUENCE</scope>
</reference>
<organism evidence="1">
    <name type="scientific">uncultured Caudovirales phage</name>
    <dbReference type="NCBI Taxonomy" id="2100421"/>
    <lineage>
        <taxon>Viruses</taxon>
        <taxon>Duplodnaviria</taxon>
        <taxon>Heunggongvirae</taxon>
        <taxon>Uroviricota</taxon>
        <taxon>Caudoviricetes</taxon>
        <taxon>Peduoviridae</taxon>
        <taxon>Maltschvirus</taxon>
        <taxon>Maltschvirus maltsch</taxon>
    </lineage>
</organism>
<name>A0A6J7X8A3_9CAUD</name>
<sequence length="167" mass="19010">MSFYENKPITKKQQNTSEYTTTSLDTQMVFKVPQMPTMTDEELQSLELPLDLSQCPTDQLVALFTYYTHLVATTGYQLSLIAGNELQLQVEVESETAIQYSQASSTKVGDRKQQASASLSVVSLKQELIQATKDKIIVNALLEGYKTKYYSIKNELDRRVHIRYEHS</sequence>
<gene>
    <name evidence="1" type="ORF">UFOVP755_12</name>
</gene>
<evidence type="ECO:0000313" key="1">
    <source>
        <dbReference type="EMBL" id="CAB5225850.1"/>
    </source>
</evidence>
<accession>A0A6J7X8A3</accession>
<dbReference type="EMBL" id="LR798356">
    <property type="protein sequence ID" value="CAB5225850.1"/>
    <property type="molecule type" value="Genomic_DNA"/>
</dbReference>